<gene>
    <name evidence="1" type="ORF">DPEC_G00085470</name>
</gene>
<comment type="caution">
    <text evidence="1">The sequence shown here is derived from an EMBL/GenBank/DDBJ whole genome shotgun (WGS) entry which is preliminary data.</text>
</comment>
<proteinExistence type="predicted"/>
<reference evidence="1" key="1">
    <citation type="submission" date="2021-05" db="EMBL/GenBank/DDBJ databases">
        <authorList>
            <person name="Pan Q."/>
            <person name="Jouanno E."/>
            <person name="Zahm M."/>
            <person name="Klopp C."/>
            <person name="Cabau C."/>
            <person name="Louis A."/>
            <person name="Berthelot C."/>
            <person name="Parey E."/>
            <person name="Roest Crollius H."/>
            <person name="Montfort J."/>
            <person name="Robinson-Rechavi M."/>
            <person name="Bouchez O."/>
            <person name="Lampietro C."/>
            <person name="Lopez Roques C."/>
            <person name="Donnadieu C."/>
            <person name="Postlethwait J."/>
            <person name="Bobe J."/>
            <person name="Dillon D."/>
            <person name="Chandos A."/>
            <person name="von Hippel F."/>
            <person name="Guiguen Y."/>
        </authorList>
    </citation>
    <scope>NUCLEOTIDE SEQUENCE</scope>
    <source>
        <strain evidence="1">YG-Jan2019</strain>
    </source>
</reference>
<evidence type="ECO:0000313" key="1">
    <source>
        <dbReference type="EMBL" id="KAJ8009112.1"/>
    </source>
</evidence>
<dbReference type="EMBL" id="CM055734">
    <property type="protein sequence ID" value="KAJ8009112.1"/>
    <property type="molecule type" value="Genomic_DNA"/>
</dbReference>
<sequence length="639" mass="72952">MASSVAGLKKYGKCNGSNIQREGMMEMASQSKHFTEMSGTQHLAVCTCMQLCTSQPHRLGRVDRGVPPVIGRTSYPEQSSSTRLERACGVRGEEPDNMTVSRTTDTPEPTFLDMWQKVSDLGTKDAQHGKISDAEWDELLEEFEEKNYLNARRWKPGQDPYKLFAFNQRESERIPSNRALRDTRHYRCSTLHYDPLLPSTSIIITFHNEARSTLLRTIRSVLNRTPVHLIHEILLVDDYSEDANDCLLLNKLPKVKCFRNHRREGLIRSRVRGAEAAKAGVLTFLDSHCEVNKDWLPPLLQRIKEDPTCVVSPVIDIINMDTFAYVAASSDLRGGFDWSLHFKWEQLSAEQKARRADPTEPIKTPIIAGGLFVIDKSWFNHLGKYDTAMDIWGGENFEISFRVWMCGGSLEIIPCSRVGHVFRKKHPYIFPEGNANTYIKNTRRTAEVWMDEFKLFYYSARPAARGKSYGDIHSREELRKSLKCKSFKWYLDSVYPELKVPDDSDSKSGVIRQRQNCLQSRVAEGQDLPSLTMAPCIGTKAVPALNQEWVYTHGQQIRQQQHCLSLSTTFPASQVMLMPCNIGDGKQHWQRSGTHLEHLASHFCLDSEMALDGMESSKMLVISPCELTAYTQRWEMHFS</sequence>
<keyword evidence="2" id="KW-1185">Reference proteome</keyword>
<name>A0ACC2GZW1_DALPE</name>
<organism evidence="1 2">
    <name type="scientific">Dallia pectoralis</name>
    <name type="common">Alaska blackfish</name>
    <dbReference type="NCBI Taxonomy" id="75939"/>
    <lineage>
        <taxon>Eukaryota</taxon>
        <taxon>Metazoa</taxon>
        <taxon>Chordata</taxon>
        <taxon>Craniata</taxon>
        <taxon>Vertebrata</taxon>
        <taxon>Euteleostomi</taxon>
        <taxon>Actinopterygii</taxon>
        <taxon>Neopterygii</taxon>
        <taxon>Teleostei</taxon>
        <taxon>Protacanthopterygii</taxon>
        <taxon>Esociformes</taxon>
        <taxon>Umbridae</taxon>
        <taxon>Dallia</taxon>
    </lineage>
</organism>
<accession>A0ACC2GZW1</accession>
<protein>
    <submittedName>
        <fullName evidence="1">Uncharacterized protein</fullName>
    </submittedName>
</protein>
<evidence type="ECO:0000313" key="2">
    <source>
        <dbReference type="Proteomes" id="UP001157502"/>
    </source>
</evidence>
<dbReference type="Proteomes" id="UP001157502">
    <property type="component" value="Chromosome 7"/>
</dbReference>